<dbReference type="Pfam" id="PF03514">
    <property type="entry name" value="GRAS"/>
    <property type="match status" value="1"/>
</dbReference>
<comment type="subcellular location">
    <subcellularLocation>
        <location evidence="1">Nucleus</location>
    </subcellularLocation>
</comment>
<evidence type="ECO:0000313" key="9">
    <source>
        <dbReference type="Proteomes" id="UP001174677"/>
    </source>
</evidence>
<evidence type="ECO:0000313" key="8">
    <source>
        <dbReference type="EMBL" id="KAJ9172367.1"/>
    </source>
</evidence>
<evidence type="ECO:0000313" key="7">
    <source>
        <dbReference type="EMBL" id="KAJ9128698.1"/>
    </source>
</evidence>
<evidence type="ECO:0000256" key="1">
    <source>
        <dbReference type="ARBA" id="ARBA00004123"/>
    </source>
</evidence>
<reference evidence="7 9" key="1">
    <citation type="journal article" date="2023" name="Plant Biotechnol. J.">
        <title>Chromosome-level wild Hevea brasiliensis genome provides new tools for genomic-assisted breeding and valuable loci to elevate rubber yield.</title>
        <authorList>
            <person name="Cheng H."/>
            <person name="Song X."/>
            <person name="Hu Y."/>
            <person name="Wu T."/>
            <person name="Yang Q."/>
            <person name="An Z."/>
            <person name="Feng S."/>
            <person name="Deng Z."/>
            <person name="Wu W."/>
            <person name="Zeng X."/>
            <person name="Tu M."/>
            <person name="Wang X."/>
            <person name="Huang H."/>
        </authorList>
    </citation>
    <scope>NUCLEOTIDE SEQUENCE [LARGE SCALE GENOMIC DNA]</scope>
    <source>
        <strain evidence="7">MT/VB/25A 57/8</strain>
    </source>
</reference>
<feature type="region of interest" description="Leucine repeat II (LRII)" evidence="5">
    <location>
        <begin position="465"/>
        <end position="497"/>
    </location>
</feature>
<feature type="region of interest" description="SAW" evidence="5">
    <location>
        <begin position="603"/>
        <end position="678"/>
    </location>
</feature>
<gene>
    <name evidence="8" type="ORF">P3X46_015613</name>
    <name evidence="7" type="ORF">P3X46_034595</name>
</gene>
<keyword evidence="2" id="KW-0805">Transcription regulation</keyword>
<accession>A0ABQ9K8Y1</accession>
<keyword evidence="4" id="KW-0539">Nucleus</keyword>
<comment type="similarity">
    <text evidence="5">Belongs to the GRAS family.</text>
</comment>
<evidence type="ECO:0000256" key="6">
    <source>
        <dbReference type="SAM" id="MobiDB-lite"/>
    </source>
</evidence>
<evidence type="ECO:0000256" key="5">
    <source>
        <dbReference type="PROSITE-ProRule" id="PRU01191"/>
    </source>
</evidence>
<dbReference type="PANTHER" id="PTHR31636">
    <property type="entry name" value="OSJNBA0084A10.13 PROTEIN-RELATED"/>
    <property type="match status" value="1"/>
</dbReference>
<dbReference type="EMBL" id="JARPOI010000009">
    <property type="protein sequence ID" value="KAJ9172367.1"/>
    <property type="molecule type" value="Genomic_DNA"/>
</dbReference>
<comment type="caution">
    <text evidence="5">Lacks conserved residue(s) required for the propagation of feature annotation.</text>
</comment>
<feature type="region of interest" description="Leucine repeat I (LRI)" evidence="5">
    <location>
        <begin position="305"/>
        <end position="365"/>
    </location>
</feature>
<evidence type="ECO:0000256" key="2">
    <source>
        <dbReference type="ARBA" id="ARBA00023015"/>
    </source>
</evidence>
<dbReference type="EMBL" id="JARPOI010000426">
    <property type="protein sequence ID" value="KAJ9128698.1"/>
    <property type="molecule type" value="Genomic_DNA"/>
</dbReference>
<proteinExistence type="inferred from homology"/>
<dbReference type="Proteomes" id="UP001174677">
    <property type="component" value="Chromosome 9"/>
</dbReference>
<feature type="region of interest" description="Disordered" evidence="6">
    <location>
        <begin position="263"/>
        <end position="295"/>
    </location>
</feature>
<organism evidence="7 9">
    <name type="scientific">Hevea brasiliensis</name>
    <name type="common">Para rubber tree</name>
    <name type="synonym">Siphonia brasiliensis</name>
    <dbReference type="NCBI Taxonomy" id="3981"/>
    <lineage>
        <taxon>Eukaryota</taxon>
        <taxon>Viridiplantae</taxon>
        <taxon>Streptophyta</taxon>
        <taxon>Embryophyta</taxon>
        <taxon>Tracheophyta</taxon>
        <taxon>Spermatophyta</taxon>
        <taxon>Magnoliopsida</taxon>
        <taxon>eudicotyledons</taxon>
        <taxon>Gunneridae</taxon>
        <taxon>Pentapetalae</taxon>
        <taxon>rosids</taxon>
        <taxon>fabids</taxon>
        <taxon>Malpighiales</taxon>
        <taxon>Euphorbiaceae</taxon>
        <taxon>Crotonoideae</taxon>
        <taxon>Micrandreae</taxon>
        <taxon>Hevea</taxon>
    </lineage>
</organism>
<keyword evidence="3" id="KW-0804">Transcription</keyword>
<dbReference type="InterPro" id="IPR005202">
    <property type="entry name" value="TF_GRAS"/>
</dbReference>
<feature type="compositionally biased region" description="Polar residues" evidence="6">
    <location>
        <begin position="263"/>
        <end position="272"/>
    </location>
</feature>
<comment type="caution">
    <text evidence="7">The sequence shown here is derived from an EMBL/GenBank/DDBJ whole genome shotgun (WGS) entry which is preliminary data.</text>
</comment>
<sequence>MDDALLRAPPGARTRFRFDCGTMSALPNHYLVNGFELNHEYVDPHPHQLPTNAHTSSRDSASHSGSSPEADSLDNSDFSNSVLKYISDMLMEEELESKNCMLHEGLALQAAEKSFYDVLGQKYPPWSDQSSNFHQNIHSLGSAFTWSASSDSSNTCSTSINLVESSWIFDHAEFEFSHVNTLQVPDLCSQSFSNASSLIPSDFQEKDNTRDYYSFNGLRERKLHQFEESAYLEGRSNKHSAISLEKPEETEIFDEVLLGQTGKNDSGSFSLQKNDEGKLKNNGQTKGSIGRKCRSKKKGSKKEVVDLWTLLPQCALAVASDDQRAAQEQLRQVKQYSSPYGDGNQRLAHFFANGLEARLAGTGTPGYTPVVSSTTSAADMLKAYHTYVTACPFQTMSYLYANQTIMKLAEKVTRLHIIDYGILYGFQWPSLIERLSTRTGGPPKLCITGIEFPQPGFRPAERVEETGHRLRKYCERFNVPFEYNAIAQKWESIQYEDFKIDRNEMVVVNCLYRLKNLPDDTMVANSVRDIVLKQMRRINPDIFIHGVVNGTYNAPFFLTRFRDALFHFSALFDMIDATIPREEPARLMFEKEIFGRYAMNVIACEGGDRVERPETYRQWQVRNVKAGFRQLPLDQEITKQVTATVESNYNKNFVVDEDSRWMLQGWKGRIVYALSVWKPVRD</sequence>
<name>A0ABQ9K8Y1_HEVBR</name>
<dbReference type="PROSITE" id="PS50985">
    <property type="entry name" value="GRAS"/>
    <property type="match status" value="1"/>
</dbReference>
<feature type="short sequence motif" description="VHIID" evidence="5">
    <location>
        <begin position="415"/>
        <end position="419"/>
    </location>
</feature>
<evidence type="ECO:0000256" key="3">
    <source>
        <dbReference type="ARBA" id="ARBA00023163"/>
    </source>
</evidence>
<feature type="region of interest" description="Disordered" evidence="6">
    <location>
        <begin position="43"/>
        <end position="75"/>
    </location>
</feature>
<keyword evidence="9" id="KW-1185">Reference proteome</keyword>
<evidence type="ECO:0000256" key="4">
    <source>
        <dbReference type="ARBA" id="ARBA00023242"/>
    </source>
</evidence>
<feature type="region of interest" description="VHIID" evidence="5">
    <location>
        <begin position="384"/>
        <end position="449"/>
    </location>
</feature>
<protein>
    <submittedName>
        <fullName evidence="7">Uncharacterized protein</fullName>
    </submittedName>
</protein>